<gene>
    <name evidence="1" type="ORF">QBC37DRAFT_311821</name>
</gene>
<accession>A0AAN7BA82</accession>
<protein>
    <recommendedName>
        <fullName evidence="3">Conidiation-specific protein 13</fullName>
    </recommendedName>
</protein>
<evidence type="ECO:0000313" key="2">
    <source>
        <dbReference type="Proteomes" id="UP001301769"/>
    </source>
</evidence>
<dbReference type="AlphaFoldDB" id="A0AAN7BA82"/>
<evidence type="ECO:0008006" key="3">
    <source>
        <dbReference type="Google" id="ProtNLM"/>
    </source>
</evidence>
<sequence>MIYYITQPTPNLTSFIMPSNIQRYPHNKRMRSTISSVGITALSAYITTTLSATIPLPRSQEYDIFPRDYSNKPILTKPPIKPPFSEAIQDKDLRSELQSHQYHYDEWNEYWIPQHCLSEAEYNQLSGDDFDIRTVWYDDCAAPWVICRHRLARENWETILTTFSQVPVGMRQYLANLVILPTFKGSKEMAKAAAYTRGAVMVTSPTFFKLGVLFHEFTHILDTIALSSYIVAQKLGTPGTPFSDTKIWKAAYENDTHVPTAYAKMTMQENFADVGRWGMSDIVHANHAQEGPVHGSVGAGLQSYSAGWEGFRYQVWAFRKFLGPVIFTATGKCTGKVRTSPPVPAPMAMDRVMFGSGVGKRPNLKDVPVDGDEEGVVVEDIEVPEEVSWGVHVYVGRSGY</sequence>
<evidence type="ECO:0000313" key="1">
    <source>
        <dbReference type="EMBL" id="KAK4215812.1"/>
    </source>
</evidence>
<dbReference type="SUPFAM" id="SSF55486">
    <property type="entry name" value="Metalloproteases ('zincins'), catalytic domain"/>
    <property type="match status" value="1"/>
</dbReference>
<dbReference type="Proteomes" id="UP001301769">
    <property type="component" value="Unassembled WGS sequence"/>
</dbReference>
<organism evidence="1 2">
    <name type="scientific">Rhypophila decipiens</name>
    <dbReference type="NCBI Taxonomy" id="261697"/>
    <lineage>
        <taxon>Eukaryota</taxon>
        <taxon>Fungi</taxon>
        <taxon>Dikarya</taxon>
        <taxon>Ascomycota</taxon>
        <taxon>Pezizomycotina</taxon>
        <taxon>Sordariomycetes</taxon>
        <taxon>Sordariomycetidae</taxon>
        <taxon>Sordariales</taxon>
        <taxon>Naviculisporaceae</taxon>
        <taxon>Rhypophila</taxon>
    </lineage>
</organism>
<dbReference type="EMBL" id="MU858076">
    <property type="protein sequence ID" value="KAK4215812.1"/>
    <property type="molecule type" value="Genomic_DNA"/>
</dbReference>
<reference evidence="1" key="1">
    <citation type="journal article" date="2023" name="Mol. Phylogenet. Evol.">
        <title>Genome-scale phylogeny and comparative genomics of the fungal order Sordariales.</title>
        <authorList>
            <person name="Hensen N."/>
            <person name="Bonometti L."/>
            <person name="Westerberg I."/>
            <person name="Brannstrom I.O."/>
            <person name="Guillou S."/>
            <person name="Cros-Aarteil S."/>
            <person name="Calhoun S."/>
            <person name="Haridas S."/>
            <person name="Kuo A."/>
            <person name="Mondo S."/>
            <person name="Pangilinan J."/>
            <person name="Riley R."/>
            <person name="LaButti K."/>
            <person name="Andreopoulos B."/>
            <person name="Lipzen A."/>
            <person name="Chen C."/>
            <person name="Yan M."/>
            <person name="Daum C."/>
            <person name="Ng V."/>
            <person name="Clum A."/>
            <person name="Steindorff A."/>
            <person name="Ohm R.A."/>
            <person name="Martin F."/>
            <person name="Silar P."/>
            <person name="Natvig D.O."/>
            <person name="Lalanne C."/>
            <person name="Gautier V."/>
            <person name="Ament-Velasquez S.L."/>
            <person name="Kruys A."/>
            <person name="Hutchinson M.I."/>
            <person name="Powell A.J."/>
            <person name="Barry K."/>
            <person name="Miller A.N."/>
            <person name="Grigoriev I.V."/>
            <person name="Debuchy R."/>
            <person name="Gladieux P."/>
            <person name="Hiltunen Thoren M."/>
            <person name="Johannesson H."/>
        </authorList>
    </citation>
    <scope>NUCLEOTIDE SEQUENCE</scope>
    <source>
        <strain evidence="1">PSN293</strain>
    </source>
</reference>
<name>A0AAN7BA82_9PEZI</name>
<keyword evidence="2" id="KW-1185">Reference proteome</keyword>
<proteinExistence type="predicted"/>
<comment type="caution">
    <text evidence="1">The sequence shown here is derived from an EMBL/GenBank/DDBJ whole genome shotgun (WGS) entry which is preliminary data.</text>
</comment>
<reference evidence="1" key="2">
    <citation type="submission" date="2023-05" db="EMBL/GenBank/DDBJ databases">
        <authorList>
            <consortium name="Lawrence Berkeley National Laboratory"/>
            <person name="Steindorff A."/>
            <person name="Hensen N."/>
            <person name="Bonometti L."/>
            <person name="Westerberg I."/>
            <person name="Brannstrom I.O."/>
            <person name="Guillou S."/>
            <person name="Cros-Aarteil S."/>
            <person name="Calhoun S."/>
            <person name="Haridas S."/>
            <person name="Kuo A."/>
            <person name="Mondo S."/>
            <person name="Pangilinan J."/>
            <person name="Riley R."/>
            <person name="Labutti K."/>
            <person name="Andreopoulos B."/>
            <person name="Lipzen A."/>
            <person name="Chen C."/>
            <person name="Yanf M."/>
            <person name="Daum C."/>
            <person name="Ng V."/>
            <person name="Clum A."/>
            <person name="Ohm R."/>
            <person name="Martin F."/>
            <person name="Silar P."/>
            <person name="Natvig D."/>
            <person name="Lalanne C."/>
            <person name="Gautier V."/>
            <person name="Ament-Velasquez S.L."/>
            <person name="Kruys A."/>
            <person name="Hutchinson M.I."/>
            <person name="Powell A.J."/>
            <person name="Barry K."/>
            <person name="Miller A.N."/>
            <person name="Grigoriev I.V."/>
            <person name="Debuchy R."/>
            <person name="Gladieux P."/>
            <person name="Thoren M.H."/>
            <person name="Johannesson H."/>
        </authorList>
    </citation>
    <scope>NUCLEOTIDE SEQUENCE</scope>
    <source>
        <strain evidence="1">PSN293</strain>
    </source>
</reference>